<dbReference type="AlphaFoldDB" id="X1LRA4"/>
<sequence>MSYTITQESFDSLASWWANPSHSLRWNSLFVLPVWLKVWWQEFGAGAELHLGAIRQEEEVIGVAPLLVREGKTSLIGSADVCDYLDFIVAPGRERDFFSVLLDDLREKGINQLDLSPLRPDSTVLTYLVSIAQNRGYEVLCHPEDVSLELDLPPTWDEYLGILTSKQRHEVKRKLRRLEEAGNVKYRIVEDTGATREAMNTFLRMFAESRTDKAAFLTAQMESFFRSLADNMAEVGLLRLGILELDTQPTAMVM</sequence>
<comment type="caution">
    <text evidence="2">The sequence shown here is derived from an EMBL/GenBank/DDBJ whole genome shotgun (WGS) entry which is preliminary data.</text>
</comment>
<feature type="domain" description="BioF2-like acetyltransferase" evidence="1">
    <location>
        <begin position="165"/>
        <end position="253"/>
    </location>
</feature>
<name>X1LRA4_9ZZZZ</name>
<dbReference type="Pfam" id="PF13480">
    <property type="entry name" value="Acetyltransf_6"/>
    <property type="match status" value="1"/>
</dbReference>
<gene>
    <name evidence="2" type="ORF">S06H3_33403</name>
</gene>
<evidence type="ECO:0000259" key="1">
    <source>
        <dbReference type="Pfam" id="PF13480"/>
    </source>
</evidence>
<reference evidence="2" key="1">
    <citation type="journal article" date="2014" name="Front. Microbiol.">
        <title>High frequency of phylogenetically diverse reductive dehalogenase-homologous genes in deep subseafloor sedimentary metagenomes.</title>
        <authorList>
            <person name="Kawai M."/>
            <person name="Futagami T."/>
            <person name="Toyoda A."/>
            <person name="Takaki Y."/>
            <person name="Nishi S."/>
            <person name="Hori S."/>
            <person name="Arai W."/>
            <person name="Tsubouchi T."/>
            <person name="Morono Y."/>
            <person name="Uchiyama I."/>
            <person name="Ito T."/>
            <person name="Fujiyama A."/>
            <person name="Inagaki F."/>
            <person name="Takami H."/>
        </authorList>
    </citation>
    <scope>NUCLEOTIDE SEQUENCE</scope>
    <source>
        <strain evidence="2">Expedition CK06-06</strain>
    </source>
</reference>
<accession>X1LRA4</accession>
<feature type="non-terminal residue" evidence="2">
    <location>
        <position position="254"/>
    </location>
</feature>
<evidence type="ECO:0000313" key="2">
    <source>
        <dbReference type="EMBL" id="GAI21613.1"/>
    </source>
</evidence>
<dbReference type="EMBL" id="BARV01019930">
    <property type="protein sequence ID" value="GAI21613.1"/>
    <property type="molecule type" value="Genomic_DNA"/>
</dbReference>
<proteinExistence type="predicted"/>
<protein>
    <recommendedName>
        <fullName evidence="1">BioF2-like acetyltransferase domain-containing protein</fullName>
    </recommendedName>
</protein>
<organism evidence="2">
    <name type="scientific">marine sediment metagenome</name>
    <dbReference type="NCBI Taxonomy" id="412755"/>
    <lineage>
        <taxon>unclassified sequences</taxon>
        <taxon>metagenomes</taxon>
        <taxon>ecological metagenomes</taxon>
    </lineage>
</organism>
<dbReference type="InterPro" id="IPR038740">
    <property type="entry name" value="BioF2-like_GNAT_dom"/>
</dbReference>